<dbReference type="CDD" id="cd24049">
    <property type="entry name" value="ASKHA_NBD_PilM"/>
    <property type="match status" value="1"/>
</dbReference>
<dbReference type="Gene3D" id="3.30.420.40">
    <property type="match status" value="2"/>
</dbReference>
<proteinExistence type="predicted"/>
<protein>
    <submittedName>
        <fullName evidence="2">Pilus assembly protein PilM</fullName>
    </submittedName>
</protein>
<dbReference type="InterPro" id="IPR005883">
    <property type="entry name" value="PilM"/>
</dbReference>
<dbReference type="EMBL" id="BJXB01000024">
    <property type="protein sequence ID" value="GEM48779.1"/>
    <property type="molecule type" value="Genomic_DNA"/>
</dbReference>
<keyword evidence="3" id="KW-1185">Reference proteome</keyword>
<dbReference type="PANTHER" id="PTHR32432:SF3">
    <property type="entry name" value="ETHANOLAMINE UTILIZATION PROTEIN EUTJ"/>
    <property type="match status" value="1"/>
</dbReference>
<dbReference type="InterPro" id="IPR003494">
    <property type="entry name" value="SHS2_FtsA"/>
</dbReference>
<dbReference type="Proteomes" id="UP000321306">
    <property type="component" value="Unassembled WGS sequence"/>
</dbReference>
<dbReference type="RefSeq" id="WP_146888135.1">
    <property type="nucleotide sequence ID" value="NZ_BJXB01000024.1"/>
</dbReference>
<feature type="domain" description="SHS2" evidence="1">
    <location>
        <begin position="14"/>
        <end position="182"/>
    </location>
</feature>
<accession>A0A511N7F2</accession>
<dbReference type="InterPro" id="IPR043129">
    <property type="entry name" value="ATPase_NBD"/>
</dbReference>
<dbReference type="PIRSF" id="PIRSF019169">
    <property type="entry name" value="PilM"/>
    <property type="match status" value="1"/>
</dbReference>
<dbReference type="NCBIfam" id="TIGR01175">
    <property type="entry name" value="pilM"/>
    <property type="match status" value="1"/>
</dbReference>
<dbReference type="Pfam" id="PF11104">
    <property type="entry name" value="PilM_2"/>
    <property type="match status" value="1"/>
</dbReference>
<dbReference type="AlphaFoldDB" id="A0A511N7F2"/>
<dbReference type="SUPFAM" id="SSF53067">
    <property type="entry name" value="Actin-like ATPase domain"/>
    <property type="match status" value="2"/>
</dbReference>
<dbReference type="InterPro" id="IPR050696">
    <property type="entry name" value="FtsA/MreB"/>
</dbReference>
<name>A0A511N7F2_DEIC1</name>
<organism evidence="2 3">
    <name type="scientific">Deinococcus cellulosilyticus (strain DSM 18568 / NBRC 106333 / KACC 11606 / 5516J-15)</name>
    <dbReference type="NCBI Taxonomy" id="1223518"/>
    <lineage>
        <taxon>Bacteria</taxon>
        <taxon>Thermotogati</taxon>
        <taxon>Deinococcota</taxon>
        <taxon>Deinococci</taxon>
        <taxon>Deinococcales</taxon>
        <taxon>Deinococcaceae</taxon>
        <taxon>Deinococcus</taxon>
    </lineage>
</organism>
<dbReference type="PANTHER" id="PTHR32432">
    <property type="entry name" value="CELL DIVISION PROTEIN FTSA-RELATED"/>
    <property type="match status" value="1"/>
</dbReference>
<comment type="caution">
    <text evidence="2">The sequence shown here is derived from an EMBL/GenBank/DDBJ whole genome shotgun (WGS) entry which is preliminary data.</text>
</comment>
<dbReference type="Gene3D" id="3.30.1490.300">
    <property type="match status" value="1"/>
</dbReference>
<gene>
    <name evidence="2" type="ORF">DC3_44140</name>
</gene>
<dbReference type="OrthoDB" id="9765023at2"/>
<evidence type="ECO:0000313" key="3">
    <source>
        <dbReference type="Proteomes" id="UP000321306"/>
    </source>
</evidence>
<dbReference type="GO" id="GO:0051301">
    <property type="term" value="P:cell division"/>
    <property type="evidence" value="ECO:0007669"/>
    <property type="project" value="InterPro"/>
</dbReference>
<reference evidence="2 3" key="1">
    <citation type="submission" date="2019-07" db="EMBL/GenBank/DDBJ databases">
        <title>Whole genome shotgun sequence of Deinococcus cellulosilyticus NBRC 106333.</title>
        <authorList>
            <person name="Hosoyama A."/>
            <person name="Uohara A."/>
            <person name="Ohji S."/>
            <person name="Ichikawa N."/>
        </authorList>
    </citation>
    <scope>NUCLEOTIDE SEQUENCE [LARGE SCALE GENOMIC DNA]</scope>
    <source>
        <strain evidence="2 3">NBRC 106333</strain>
    </source>
</reference>
<evidence type="ECO:0000259" key="1">
    <source>
        <dbReference type="SMART" id="SM00842"/>
    </source>
</evidence>
<dbReference type="SMART" id="SM00842">
    <property type="entry name" value="FtsA"/>
    <property type="match status" value="1"/>
</dbReference>
<sequence>MQNFLNQLWSRKNAIGLEIGASAIKIVELNPGSPPDLLKAVSTPTPSGTMQDGQVFEPKALAEEIRRLTREHEIKTRQVITTIPNQAAVTRNIFVPVMDRRELDESIKWEAERYLPYAVDDVVLDYDLLDNPKDVQNDTGQMEIVIAAAPKDIIYRYVEVLKLAGLEPVAIDVKPFAALRALRGSLMGSHLSKSTLTGGTYSEQGEVAVMLDIGASSTVIALVRGDRLLMTRNISIAADDFTTAVQKAFQLDFYSAENVKLQYGAATLPTEDNEDLLDIDTSSDTYSSAKVYDAIRPVLADLLTEIRRSLEFYRVQAGDIVIDRVCLSGGGAKLVGLSQAISDTLGLYVEVGNPWMVTNTKIAKIDPAYLKEFGPEFAVALGLAVRGVKGID</sequence>
<evidence type="ECO:0000313" key="2">
    <source>
        <dbReference type="EMBL" id="GEM48779.1"/>
    </source>
</evidence>